<dbReference type="EMBL" id="KB469298">
    <property type="protein sequence ID" value="EPQ57805.1"/>
    <property type="molecule type" value="Genomic_DNA"/>
</dbReference>
<dbReference type="eggNOG" id="ENOG502S1WJ">
    <property type="taxonomic scope" value="Eukaryota"/>
</dbReference>
<feature type="non-terminal residue" evidence="1">
    <location>
        <position position="1"/>
    </location>
</feature>
<organism evidence="1 2">
    <name type="scientific">Gloeophyllum trabeum (strain ATCC 11539 / FP-39264 / Madison 617)</name>
    <name type="common">Brown rot fungus</name>
    <dbReference type="NCBI Taxonomy" id="670483"/>
    <lineage>
        <taxon>Eukaryota</taxon>
        <taxon>Fungi</taxon>
        <taxon>Dikarya</taxon>
        <taxon>Basidiomycota</taxon>
        <taxon>Agaricomycotina</taxon>
        <taxon>Agaricomycetes</taxon>
        <taxon>Gloeophyllales</taxon>
        <taxon>Gloeophyllaceae</taxon>
        <taxon>Gloeophyllum</taxon>
    </lineage>
</organism>
<gene>
    <name evidence="1" type="ORF">GLOTRDRAFT_37215</name>
</gene>
<dbReference type="RefSeq" id="XP_007862962.1">
    <property type="nucleotide sequence ID" value="XM_007864771.1"/>
</dbReference>
<reference evidence="1 2" key="1">
    <citation type="journal article" date="2012" name="Science">
        <title>The Paleozoic origin of enzymatic lignin decomposition reconstructed from 31 fungal genomes.</title>
        <authorList>
            <person name="Floudas D."/>
            <person name="Binder M."/>
            <person name="Riley R."/>
            <person name="Barry K."/>
            <person name="Blanchette R.A."/>
            <person name="Henrissat B."/>
            <person name="Martinez A.T."/>
            <person name="Otillar R."/>
            <person name="Spatafora J.W."/>
            <person name="Yadav J.S."/>
            <person name="Aerts A."/>
            <person name="Benoit I."/>
            <person name="Boyd A."/>
            <person name="Carlson A."/>
            <person name="Copeland A."/>
            <person name="Coutinho P.M."/>
            <person name="de Vries R.P."/>
            <person name="Ferreira P."/>
            <person name="Findley K."/>
            <person name="Foster B."/>
            <person name="Gaskell J."/>
            <person name="Glotzer D."/>
            <person name="Gorecki P."/>
            <person name="Heitman J."/>
            <person name="Hesse C."/>
            <person name="Hori C."/>
            <person name="Igarashi K."/>
            <person name="Jurgens J.A."/>
            <person name="Kallen N."/>
            <person name="Kersten P."/>
            <person name="Kohler A."/>
            <person name="Kuees U."/>
            <person name="Kumar T.K.A."/>
            <person name="Kuo A."/>
            <person name="LaButti K."/>
            <person name="Larrondo L.F."/>
            <person name="Lindquist E."/>
            <person name="Ling A."/>
            <person name="Lombard V."/>
            <person name="Lucas S."/>
            <person name="Lundell T."/>
            <person name="Martin R."/>
            <person name="McLaughlin D.J."/>
            <person name="Morgenstern I."/>
            <person name="Morin E."/>
            <person name="Murat C."/>
            <person name="Nagy L.G."/>
            <person name="Nolan M."/>
            <person name="Ohm R.A."/>
            <person name="Patyshakuliyeva A."/>
            <person name="Rokas A."/>
            <person name="Ruiz-Duenas F.J."/>
            <person name="Sabat G."/>
            <person name="Salamov A."/>
            <person name="Samejima M."/>
            <person name="Schmutz J."/>
            <person name="Slot J.C."/>
            <person name="St John F."/>
            <person name="Stenlid J."/>
            <person name="Sun H."/>
            <person name="Sun S."/>
            <person name="Syed K."/>
            <person name="Tsang A."/>
            <person name="Wiebenga A."/>
            <person name="Young D."/>
            <person name="Pisabarro A."/>
            <person name="Eastwood D.C."/>
            <person name="Martin F."/>
            <person name="Cullen D."/>
            <person name="Grigoriev I.V."/>
            <person name="Hibbett D.S."/>
        </authorList>
    </citation>
    <scope>NUCLEOTIDE SEQUENCE [LARGE SCALE GENOMIC DNA]</scope>
    <source>
        <strain evidence="1 2">ATCC 11539</strain>
    </source>
</reference>
<protein>
    <submittedName>
        <fullName evidence="1">Uncharacterized protein</fullName>
    </submittedName>
</protein>
<dbReference type="KEGG" id="gtr:GLOTRDRAFT_37215"/>
<dbReference type="GeneID" id="19305761"/>
<evidence type="ECO:0000313" key="1">
    <source>
        <dbReference type="EMBL" id="EPQ57805.1"/>
    </source>
</evidence>
<dbReference type="Proteomes" id="UP000030669">
    <property type="component" value="Unassembled WGS sequence"/>
</dbReference>
<keyword evidence="2" id="KW-1185">Reference proteome</keyword>
<proteinExistence type="predicted"/>
<accession>S7RSZ3</accession>
<dbReference type="OrthoDB" id="3033496at2759"/>
<dbReference type="AlphaFoldDB" id="S7RSZ3"/>
<dbReference type="HOGENOM" id="CLU_2229478_0_0_1"/>
<sequence>IDHENIVKVYQTAPSMLGRGHTLIEPGGPVWGVNVSDYHTQLAVACADGACSTTNTLRPTRRGGAVPFFIYKIYQLDFSRKTGEYRMLEQFLPQVKSSHTSCRSRC</sequence>
<dbReference type="STRING" id="670483.S7RSZ3"/>
<evidence type="ECO:0000313" key="2">
    <source>
        <dbReference type="Proteomes" id="UP000030669"/>
    </source>
</evidence>
<name>S7RSZ3_GLOTA</name>